<name>A0A1L7XAB0_9HELO</name>
<dbReference type="STRING" id="576137.A0A1L7XAB0"/>
<evidence type="ECO:0000313" key="8">
    <source>
        <dbReference type="Proteomes" id="UP000184330"/>
    </source>
</evidence>
<feature type="transmembrane region" description="Helical" evidence="5">
    <location>
        <begin position="313"/>
        <end position="341"/>
    </location>
</feature>
<dbReference type="Pfam" id="PF07690">
    <property type="entry name" value="MFS_1"/>
    <property type="match status" value="1"/>
</dbReference>
<dbReference type="InterPro" id="IPR036259">
    <property type="entry name" value="MFS_trans_sf"/>
</dbReference>
<dbReference type="Gene3D" id="1.20.1250.20">
    <property type="entry name" value="MFS general substrate transporter like domains"/>
    <property type="match status" value="1"/>
</dbReference>
<protein>
    <submittedName>
        <fullName evidence="7">Related to FLR1-Putative H+ antiporter regulated by yAP-1 and involved in multidrug resistance</fullName>
    </submittedName>
</protein>
<dbReference type="PROSITE" id="PS50850">
    <property type="entry name" value="MFS"/>
    <property type="match status" value="1"/>
</dbReference>
<feature type="transmembrane region" description="Helical" evidence="5">
    <location>
        <begin position="494"/>
        <end position="512"/>
    </location>
</feature>
<dbReference type="InterPro" id="IPR020846">
    <property type="entry name" value="MFS_dom"/>
</dbReference>
<evidence type="ECO:0000256" key="2">
    <source>
        <dbReference type="ARBA" id="ARBA00022692"/>
    </source>
</evidence>
<dbReference type="InterPro" id="IPR011701">
    <property type="entry name" value="MFS"/>
</dbReference>
<dbReference type="OrthoDB" id="3357846at2759"/>
<feature type="transmembrane region" description="Helical" evidence="5">
    <location>
        <begin position="427"/>
        <end position="449"/>
    </location>
</feature>
<evidence type="ECO:0000256" key="5">
    <source>
        <dbReference type="SAM" id="Phobius"/>
    </source>
</evidence>
<feature type="domain" description="Major facilitator superfamily (MFS) profile" evidence="6">
    <location>
        <begin position="89"/>
        <end position="530"/>
    </location>
</feature>
<comment type="subcellular location">
    <subcellularLocation>
        <location evidence="1">Membrane</location>
        <topology evidence="1">Multi-pass membrane protein</topology>
    </subcellularLocation>
</comment>
<dbReference type="GO" id="GO:0005886">
    <property type="term" value="C:plasma membrane"/>
    <property type="evidence" value="ECO:0007669"/>
    <property type="project" value="TreeGrafter"/>
</dbReference>
<feature type="transmembrane region" description="Helical" evidence="5">
    <location>
        <begin position="87"/>
        <end position="107"/>
    </location>
</feature>
<dbReference type="PANTHER" id="PTHR23502:SF23">
    <property type="entry name" value="FLUCONAZOLE RESISTANCE PROTEIN 1"/>
    <property type="match status" value="1"/>
</dbReference>
<keyword evidence="4 5" id="KW-0472">Membrane</keyword>
<feature type="transmembrane region" description="Helical" evidence="5">
    <location>
        <begin position="182"/>
        <end position="204"/>
    </location>
</feature>
<keyword evidence="2 5" id="KW-0812">Transmembrane</keyword>
<evidence type="ECO:0000256" key="3">
    <source>
        <dbReference type="ARBA" id="ARBA00022989"/>
    </source>
</evidence>
<evidence type="ECO:0000259" key="6">
    <source>
        <dbReference type="PROSITE" id="PS50850"/>
    </source>
</evidence>
<proteinExistence type="predicted"/>
<feature type="transmembrane region" description="Helical" evidence="5">
    <location>
        <begin position="361"/>
        <end position="381"/>
    </location>
</feature>
<keyword evidence="3 5" id="KW-1133">Transmembrane helix</keyword>
<feature type="transmembrane region" description="Helical" evidence="5">
    <location>
        <begin position="127"/>
        <end position="145"/>
    </location>
</feature>
<evidence type="ECO:0000313" key="7">
    <source>
        <dbReference type="EMBL" id="CZR61973.1"/>
    </source>
</evidence>
<organism evidence="7 8">
    <name type="scientific">Phialocephala subalpina</name>
    <dbReference type="NCBI Taxonomy" id="576137"/>
    <lineage>
        <taxon>Eukaryota</taxon>
        <taxon>Fungi</taxon>
        <taxon>Dikarya</taxon>
        <taxon>Ascomycota</taxon>
        <taxon>Pezizomycotina</taxon>
        <taxon>Leotiomycetes</taxon>
        <taxon>Helotiales</taxon>
        <taxon>Mollisiaceae</taxon>
        <taxon>Phialocephala</taxon>
        <taxon>Phialocephala fortinii species complex</taxon>
    </lineage>
</organism>
<dbReference type="CDD" id="cd17323">
    <property type="entry name" value="MFS_Tpo1_MDR_like"/>
    <property type="match status" value="1"/>
</dbReference>
<gene>
    <name evidence="7" type="ORF">PAC_11870</name>
</gene>
<feature type="transmembrane region" description="Helical" evidence="5">
    <location>
        <begin position="216"/>
        <end position="239"/>
    </location>
</feature>
<feature type="transmembrane region" description="Helical" evidence="5">
    <location>
        <begin position="245"/>
        <end position="265"/>
    </location>
</feature>
<dbReference type="PANTHER" id="PTHR23502">
    <property type="entry name" value="MAJOR FACILITATOR SUPERFAMILY"/>
    <property type="match status" value="1"/>
</dbReference>
<dbReference type="GO" id="GO:1990961">
    <property type="term" value="P:xenobiotic detoxification by transmembrane export across the plasma membrane"/>
    <property type="evidence" value="ECO:0007669"/>
    <property type="project" value="TreeGrafter"/>
</dbReference>
<reference evidence="7 8" key="1">
    <citation type="submission" date="2016-03" db="EMBL/GenBank/DDBJ databases">
        <authorList>
            <person name="Ploux O."/>
        </authorList>
    </citation>
    <scope>NUCLEOTIDE SEQUENCE [LARGE SCALE GENOMIC DNA]</scope>
    <source>
        <strain evidence="7 8">UAMH 11012</strain>
    </source>
</reference>
<dbReference type="AlphaFoldDB" id="A0A1L7XAB0"/>
<dbReference type="SUPFAM" id="SSF103473">
    <property type="entry name" value="MFS general substrate transporter"/>
    <property type="match status" value="1"/>
</dbReference>
<feature type="transmembrane region" description="Helical" evidence="5">
    <location>
        <begin position="402"/>
        <end position="421"/>
    </location>
</feature>
<dbReference type="Proteomes" id="UP000184330">
    <property type="component" value="Unassembled WGS sequence"/>
</dbReference>
<evidence type="ECO:0000256" key="1">
    <source>
        <dbReference type="ARBA" id="ARBA00004141"/>
    </source>
</evidence>
<dbReference type="FunFam" id="1.20.1250.20:FF:000011">
    <property type="entry name" value="MFS multidrug transporter, putative"/>
    <property type="match status" value="1"/>
</dbReference>
<feature type="transmembrane region" description="Helical" evidence="5">
    <location>
        <begin position="461"/>
        <end position="482"/>
    </location>
</feature>
<feature type="transmembrane region" description="Helical" evidence="5">
    <location>
        <begin position="157"/>
        <end position="176"/>
    </location>
</feature>
<keyword evidence="8" id="KW-1185">Reference proteome</keyword>
<accession>A0A1L7XAB0</accession>
<sequence length="530" mass="59300">MPDLVRDTVFGQLVRLTSRNKLLKYPDELDPSLWRRFIQEEAIGGTEKSSSDEVEKDTHLVTWQGPDDPEGTHKALRKQNWTSNRKLLVTSQICVLNFAVYVGSAIYTPGEASIMEEFGVGETAATLGLSSFVLGYGLGPMLFSPMSEMPQIGRSGIYFYTLLAFVLLQLPTGYAINMSMFLAFRFFTGFFGGPVLATGGATIADMYPPSKIAYGICIWGAFGILGPVLGPLVGGFAAQAKGWRWTIWELTWACAVVLVVLFFLMPETNPDTILYRRAKRLRKATKETKLRSQSEIDAAEHTWRDHMVVLGRAFILSFFEPVVFLLDLYTALLYGVLYIWFESFPLVFGDIYHFNTGEQGLAFLGIFVGGILTLPFYLLWLRYSFLPKMSKPDFKPEMVLPPSFFGAFALPVCLFLYGWTARESVHWIVPIVGSGIFTISIITLFNPMLNYLGMAYPMYSASVYAGNTLFRASFGVVFPLFARSLFHKLGIEGGNSLLGGLSICFIPIPFVLHRFGKRIRHASKNARHDV</sequence>
<dbReference type="EMBL" id="FJOG01000019">
    <property type="protein sequence ID" value="CZR61973.1"/>
    <property type="molecule type" value="Genomic_DNA"/>
</dbReference>
<dbReference type="GO" id="GO:0015244">
    <property type="term" value="F:fluconazole transmembrane transporter activity"/>
    <property type="evidence" value="ECO:0007669"/>
    <property type="project" value="TreeGrafter"/>
</dbReference>
<evidence type="ECO:0000256" key="4">
    <source>
        <dbReference type="ARBA" id="ARBA00023136"/>
    </source>
</evidence>